<feature type="domain" description="RNase H type-1" evidence="2">
    <location>
        <begin position="9"/>
        <end position="149"/>
    </location>
</feature>
<sequence length="341" mass="35928">MPQQSTPSTGRLLYVEADGGSRGNPGVAGYGALVRDPDTGAVLDIDAQPLGRASNNVAEYSGMIAGLRMARQIDPDAAVHVRLDSKLVVEQMSGRWKIKHADMQKLAAEARDILPAGQVTYEWIPRAKNKDADLLSNEAMDAGAAGTEWVKARSGIKVTGGSSNPAPAPAPSPASAPSPAATHDAGPFTPGARAPEPDGAAAPAGVVPPRRVGRLHHVEIWVEDLEAARSSLGWLFQELGYAVSGEWSEGTSYQGAGEYLVLESGPHVRVGSHDRLRPGLNHVAFHAGSRADVDALTEAARSRGFTLMFADRHPFAGGRNHYAAYLEAPSGFEVELVAEPV</sequence>
<dbReference type="SUPFAM" id="SSF54593">
    <property type="entry name" value="Glyoxalase/Bleomycin resistance protein/Dihydroxybiphenyl dioxygenase"/>
    <property type="match status" value="1"/>
</dbReference>
<dbReference type="PROSITE" id="PS51819">
    <property type="entry name" value="VOC"/>
    <property type="match status" value="1"/>
</dbReference>
<dbReference type="Pfam" id="PF13669">
    <property type="entry name" value="Glyoxalase_4"/>
    <property type="match status" value="1"/>
</dbReference>
<dbReference type="OrthoDB" id="5296884at2"/>
<dbReference type="InterPro" id="IPR029068">
    <property type="entry name" value="Glyas_Bleomycin-R_OHBP_Dase"/>
</dbReference>
<name>A0A3D9LAV1_9MICC</name>
<dbReference type="Pfam" id="PF13456">
    <property type="entry name" value="RVT_3"/>
    <property type="match status" value="1"/>
</dbReference>
<evidence type="ECO:0000259" key="3">
    <source>
        <dbReference type="PROSITE" id="PS51819"/>
    </source>
</evidence>
<dbReference type="AlphaFoldDB" id="A0A3D9LAV1"/>
<dbReference type="PANTHER" id="PTHR46387:SF2">
    <property type="entry name" value="RIBONUCLEASE HI"/>
    <property type="match status" value="1"/>
</dbReference>
<feature type="compositionally biased region" description="Low complexity" evidence="1">
    <location>
        <begin position="190"/>
        <end position="207"/>
    </location>
</feature>
<proteinExistence type="predicted"/>
<dbReference type="CDD" id="cd09279">
    <property type="entry name" value="RNase_HI_like"/>
    <property type="match status" value="1"/>
</dbReference>
<dbReference type="PROSITE" id="PS50879">
    <property type="entry name" value="RNASE_H_1"/>
    <property type="match status" value="1"/>
</dbReference>
<feature type="region of interest" description="Disordered" evidence="1">
    <location>
        <begin position="157"/>
        <end position="207"/>
    </location>
</feature>
<dbReference type="EMBL" id="QREH01000001">
    <property type="protein sequence ID" value="REE02814.1"/>
    <property type="molecule type" value="Genomic_DNA"/>
</dbReference>
<dbReference type="SUPFAM" id="SSF53098">
    <property type="entry name" value="Ribonuclease H-like"/>
    <property type="match status" value="1"/>
</dbReference>
<dbReference type="Gene3D" id="3.10.180.10">
    <property type="entry name" value="2,3-Dihydroxybiphenyl 1,2-Dioxygenase, domain 1"/>
    <property type="match status" value="1"/>
</dbReference>
<evidence type="ECO:0000256" key="1">
    <source>
        <dbReference type="SAM" id="MobiDB-lite"/>
    </source>
</evidence>
<evidence type="ECO:0000259" key="2">
    <source>
        <dbReference type="PROSITE" id="PS50879"/>
    </source>
</evidence>
<protein>
    <submittedName>
        <fullName evidence="4">Putative phosphoglycerate mutase</fullName>
    </submittedName>
</protein>
<dbReference type="Gene3D" id="3.30.420.10">
    <property type="entry name" value="Ribonuclease H-like superfamily/Ribonuclease H"/>
    <property type="match status" value="1"/>
</dbReference>
<comment type="caution">
    <text evidence="4">The sequence shown here is derived from an EMBL/GenBank/DDBJ whole genome shotgun (WGS) entry which is preliminary data.</text>
</comment>
<dbReference type="GO" id="GO:0003676">
    <property type="term" value="F:nucleic acid binding"/>
    <property type="evidence" value="ECO:0007669"/>
    <property type="project" value="InterPro"/>
</dbReference>
<feature type="domain" description="VOC" evidence="3">
    <location>
        <begin position="214"/>
        <end position="339"/>
    </location>
</feature>
<dbReference type="InterPro" id="IPR002156">
    <property type="entry name" value="RNaseH_domain"/>
</dbReference>
<accession>A0A3D9LAV1</accession>
<dbReference type="Proteomes" id="UP000256727">
    <property type="component" value="Unassembled WGS sequence"/>
</dbReference>
<dbReference type="InterPro" id="IPR036397">
    <property type="entry name" value="RNaseH_sf"/>
</dbReference>
<dbReference type="GO" id="GO:0004523">
    <property type="term" value="F:RNA-DNA hybrid ribonuclease activity"/>
    <property type="evidence" value="ECO:0007669"/>
    <property type="project" value="InterPro"/>
</dbReference>
<evidence type="ECO:0000313" key="5">
    <source>
        <dbReference type="Proteomes" id="UP000256727"/>
    </source>
</evidence>
<feature type="compositionally biased region" description="Pro residues" evidence="1">
    <location>
        <begin position="166"/>
        <end position="176"/>
    </location>
</feature>
<gene>
    <name evidence="4" type="ORF">C8E99_0598</name>
</gene>
<dbReference type="InterPro" id="IPR037523">
    <property type="entry name" value="VOC_core"/>
</dbReference>
<dbReference type="InterPro" id="IPR012337">
    <property type="entry name" value="RNaseH-like_sf"/>
</dbReference>
<organism evidence="4 5">
    <name type="scientific">Citricoccus muralis</name>
    <dbReference type="NCBI Taxonomy" id="169134"/>
    <lineage>
        <taxon>Bacteria</taxon>
        <taxon>Bacillati</taxon>
        <taxon>Actinomycetota</taxon>
        <taxon>Actinomycetes</taxon>
        <taxon>Micrococcales</taxon>
        <taxon>Micrococcaceae</taxon>
        <taxon>Citricoccus</taxon>
    </lineage>
</organism>
<keyword evidence="5" id="KW-1185">Reference proteome</keyword>
<reference evidence="4 5" key="1">
    <citation type="submission" date="2018-07" db="EMBL/GenBank/DDBJ databases">
        <title>Sequencing the genomes of 1000 actinobacteria strains.</title>
        <authorList>
            <person name="Klenk H.-P."/>
        </authorList>
    </citation>
    <scope>NUCLEOTIDE SEQUENCE [LARGE SCALE GENOMIC DNA]</scope>
    <source>
        <strain evidence="4 5">DSM 14442</strain>
    </source>
</reference>
<evidence type="ECO:0000313" key="4">
    <source>
        <dbReference type="EMBL" id="REE02814.1"/>
    </source>
</evidence>
<dbReference type="PANTHER" id="PTHR46387">
    <property type="entry name" value="POLYNUCLEOTIDYL TRANSFERASE, RIBONUCLEASE H-LIKE SUPERFAMILY PROTEIN"/>
    <property type="match status" value="1"/>
</dbReference>
<dbReference type="RefSeq" id="WP_115931042.1">
    <property type="nucleotide sequence ID" value="NZ_QREH01000001.1"/>
</dbReference>